<comment type="caution">
    <text evidence="1">The sequence shown here is derived from an EMBL/GenBank/DDBJ whole genome shotgun (WGS) entry which is preliminary data.</text>
</comment>
<accession>A0A8K1LEE0</accession>
<evidence type="ECO:0000313" key="1">
    <source>
        <dbReference type="EMBL" id="TRZ10771.1"/>
    </source>
</evidence>
<proteinExistence type="predicted"/>
<name>A0A8K1LEE0_9PASS</name>
<gene>
    <name evidence="1" type="ORF">HGM15179_016343</name>
</gene>
<evidence type="ECO:0000313" key="2">
    <source>
        <dbReference type="Proteomes" id="UP000796761"/>
    </source>
</evidence>
<organism evidence="1 2">
    <name type="scientific">Zosterops borbonicus</name>
    <dbReference type="NCBI Taxonomy" id="364589"/>
    <lineage>
        <taxon>Eukaryota</taxon>
        <taxon>Metazoa</taxon>
        <taxon>Chordata</taxon>
        <taxon>Craniata</taxon>
        <taxon>Vertebrata</taxon>
        <taxon>Euteleostomi</taxon>
        <taxon>Archelosauria</taxon>
        <taxon>Archosauria</taxon>
        <taxon>Dinosauria</taxon>
        <taxon>Saurischia</taxon>
        <taxon>Theropoda</taxon>
        <taxon>Coelurosauria</taxon>
        <taxon>Aves</taxon>
        <taxon>Neognathae</taxon>
        <taxon>Neoaves</taxon>
        <taxon>Telluraves</taxon>
        <taxon>Australaves</taxon>
        <taxon>Passeriformes</taxon>
        <taxon>Sylvioidea</taxon>
        <taxon>Zosteropidae</taxon>
        <taxon>Zosterops</taxon>
    </lineage>
</organism>
<sequence>MDHFLQIQVARECQGMVTLGMNTLGMDTLGMNTLGMDTLGMDPILQIRVPRECQGMVTLGMDTLGMDPILQIQVARECQGMVTLGMDHVLRIQVPREYQGMVTLGMDHFLQIQVALTRKMRSLKEFYLPWYYTSPSYSSACSVPFLPTKSRLALFQESVQVLFMYTGISTGDQFSTEQDHICYCSKNIYTM</sequence>
<reference evidence="1" key="1">
    <citation type="submission" date="2019-04" db="EMBL/GenBank/DDBJ databases">
        <title>Genome assembly of Zosterops borbonicus 15179.</title>
        <authorList>
            <person name="Leroy T."/>
            <person name="Anselmetti Y."/>
            <person name="Tilak M.-K."/>
            <person name="Nabholz B."/>
        </authorList>
    </citation>
    <scope>NUCLEOTIDE SEQUENCE</scope>
    <source>
        <strain evidence="1">HGM_15179</strain>
        <tissue evidence="1">Muscle</tissue>
    </source>
</reference>
<dbReference type="Proteomes" id="UP000796761">
    <property type="component" value="Unassembled WGS sequence"/>
</dbReference>
<keyword evidence="2" id="KW-1185">Reference proteome</keyword>
<protein>
    <submittedName>
        <fullName evidence="1">Uncharacterized protein</fullName>
    </submittedName>
</protein>
<dbReference type="AlphaFoldDB" id="A0A8K1LEE0"/>
<dbReference type="EMBL" id="SWJQ01000809">
    <property type="protein sequence ID" value="TRZ10771.1"/>
    <property type="molecule type" value="Genomic_DNA"/>
</dbReference>